<accession>A0A975B538</accession>
<keyword evidence="2" id="KW-1185">Reference proteome</keyword>
<protein>
    <submittedName>
        <fullName evidence="1">Uncharacterized protein</fullName>
    </submittedName>
</protein>
<dbReference type="KEGG" id="dli:dnl_11850"/>
<dbReference type="Proteomes" id="UP000663720">
    <property type="component" value="Chromosome"/>
</dbReference>
<reference evidence="1" key="1">
    <citation type="journal article" date="2021" name="Microb. Physiol.">
        <title>Proteogenomic Insights into the Physiology of Marine, Sulfate-Reducing, Filamentous Desulfonema limicola and Desulfonema magnum.</title>
        <authorList>
            <person name="Schnaars V."/>
            <person name="Wohlbrand L."/>
            <person name="Scheve S."/>
            <person name="Hinrichs C."/>
            <person name="Reinhardt R."/>
            <person name="Rabus R."/>
        </authorList>
    </citation>
    <scope>NUCLEOTIDE SEQUENCE</scope>
    <source>
        <strain evidence="1">5ac10</strain>
    </source>
</reference>
<dbReference type="EMBL" id="CP061799">
    <property type="protein sequence ID" value="QTA78937.1"/>
    <property type="molecule type" value="Genomic_DNA"/>
</dbReference>
<gene>
    <name evidence="1" type="ORF">dnl_11850</name>
</gene>
<proteinExistence type="predicted"/>
<organism evidence="1 2">
    <name type="scientific">Desulfonema limicola</name>
    <dbReference type="NCBI Taxonomy" id="45656"/>
    <lineage>
        <taxon>Bacteria</taxon>
        <taxon>Pseudomonadati</taxon>
        <taxon>Thermodesulfobacteriota</taxon>
        <taxon>Desulfobacteria</taxon>
        <taxon>Desulfobacterales</taxon>
        <taxon>Desulfococcaceae</taxon>
        <taxon>Desulfonema</taxon>
    </lineage>
</organism>
<name>A0A975B538_9BACT</name>
<dbReference type="AlphaFoldDB" id="A0A975B538"/>
<evidence type="ECO:0000313" key="1">
    <source>
        <dbReference type="EMBL" id="QTA78937.1"/>
    </source>
</evidence>
<evidence type="ECO:0000313" key="2">
    <source>
        <dbReference type="Proteomes" id="UP000663720"/>
    </source>
</evidence>
<sequence>MNIGTAAIAAKNGKSIHISDIHIPVPSLCVNAVKLRRRHG</sequence>